<evidence type="ECO:0000256" key="1">
    <source>
        <dbReference type="SAM" id="MobiDB-lite"/>
    </source>
</evidence>
<name>A0A645EEM5_9ZZZZ</name>
<feature type="region of interest" description="Disordered" evidence="1">
    <location>
        <begin position="156"/>
        <end position="186"/>
    </location>
</feature>
<proteinExistence type="predicted"/>
<comment type="caution">
    <text evidence="2">The sequence shown here is derived from an EMBL/GenBank/DDBJ whole genome shotgun (WGS) entry which is preliminary data.</text>
</comment>
<sequence length="239" mass="26777">MAESGSIACFFHGSLCVKAARFLSFSPCGGERDIPYRRDDSKDHSVWLKGRIFYEEVFCSCAGPGHDRISCRLRRRLCPGGFRLRRGCRLLRVLRRRRGPLRRGGRGADGGHGVRLRALQLVPAGRLQRRRSYPGHQRIRQRLRCDDGQKALRGKRLGTGNCPAGVGVSGPSRSVRRRGRGDCGSVHDRRAGGAGGLCRPLSVRLHHLPDQGRQRLCKRQGHQRPCRRLLHQPAGHHLV</sequence>
<protein>
    <submittedName>
        <fullName evidence="2">Uncharacterized protein</fullName>
    </submittedName>
</protein>
<dbReference type="AlphaFoldDB" id="A0A645EEM5"/>
<accession>A0A645EEM5</accession>
<reference evidence="2" key="1">
    <citation type="submission" date="2019-08" db="EMBL/GenBank/DDBJ databases">
        <authorList>
            <person name="Kucharzyk K."/>
            <person name="Murdoch R.W."/>
            <person name="Higgins S."/>
            <person name="Loffler F."/>
        </authorList>
    </citation>
    <scope>NUCLEOTIDE SEQUENCE</scope>
</reference>
<gene>
    <name evidence="2" type="ORF">SDC9_146770</name>
</gene>
<feature type="region of interest" description="Disordered" evidence="1">
    <location>
        <begin position="218"/>
        <end position="239"/>
    </location>
</feature>
<evidence type="ECO:0000313" key="2">
    <source>
        <dbReference type="EMBL" id="MPM99578.1"/>
    </source>
</evidence>
<feature type="compositionally biased region" description="Basic residues" evidence="1">
    <location>
        <begin position="218"/>
        <end position="230"/>
    </location>
</feature>
<organism evidence="2">
    <name type="scientific">bioreactor metagenome</name>
    <dbReference type="NCBI Taxonomy" id="1076179"/>
    <lineage>
        <taxon>unclassified sequences</taxon>
        <taxon>metagenomes</taxon>
        <taxon>ecological metagenomes</taxon>
    </lineage>
</organism>
<dbReference type="EMBL" id="VSSQ01045664">
    <property type="protein sequence ID" value="MPM99578.1"/>
    <property type="molecule type" value="Genomic_DNA"/>
</dbReference>